<keyword evidence="2" id="KW-1185">Reference proteome</keyword>
<proteinExistence type="predicted"/>
<comment type="caution">
    <text evidence="1">The sequence shown here is derived from an EMBL/GenBank/DDBJ whole genome shotgun (WGS) entry which is preliminary data.</text>
</comment>
<name>A0AAN8FPA5_TRICO</name>
<sequence length="88" mass="10444">CLANVNIFPHDTRNNRGQNRFNTFNPSDVFHGKLNDPKWTYFKAKEGYEAFANDFISFHHLTPDEIRLFDILLYRIKRPSLKHLPRAP</sequence>
<dbReference type="EMBL" id="WIXE01007985">
    <property type="protein sequence ID" value="KAK5979775.1"/>
    <property type="molecule type" value="Genomic_DNA"/>
</dbReference>
<dbReference type="AlphaFoldDB" id="A0AAN8FPA5"/>
<organism evidence="1 2">
    <name type="scientific">Trichostrongylus colubriformis</name>
    <name type="common">Black scour worm</name>
    <dbReference type="NCBI Taxonomy" id="6319"/>
    <lineage>
        <taxon>Eukaryota</taxon>
        <taxon>Metazoa</taxon>
        <taxon>Ecdysozoa</taxon>
        <taxon>Nematoda</taxon>
        <taxon>Chromadorea</taxon>
        <taxon>Rhabditida</taxon>
        <taxon>Rhabditina</taxon>
        <taxon>Rhabditomorpha</taxon>
        <taxon>Strongyloidea</taxon>
        <taxon>Trichostrongylidae</taxon>
        <taxon>Trichostrongylus</taxon>
    </lineage>
</organism>
<gene>
    <name evidence="1" type="ORF">GCK32_021216</name>
</gene>
<reference evidence="1 2" key="1">
    <citation type="submission" date="2019-10" db="EMBL/GenBank/DDBJ databases">
        <title>Assembly and Annotation for the nematode Trichostrongylus colubriformis.</title>
        <authorList>
            <person name="Martin J."/>
        </authorList>
    </citation>
    <scope>NUCLEOTIDE SEQUENCE [LARGE SCALE GENOMIC DNA]</scope>
    <source>
        <strain evidence="1">G859</strain>
        <tissue evidence="1">Whole worm</tissue>
    </source>
</reference>
<accession>A0AAN8FPA5</accession>
<dbReference type="Proteomes" id="UP001331761">
    <property type="component" value="Unassembled WGS sequence"/>
</dbReference>
<protein>
    <submittedName>
        <fullName evidence="1">Uncharacterized protein</fullName>
    </submittedName>
</protein>
<feature type="non-terminal residue" evidence="1">
    <location>
        <position position="1"/>
    </location>
</feature>
<evidence type="ECO:0000313" key="2">
    <source>
        <dbReference type="Proteomes" id="UP001331761"/>
    </source>
</evidence>
<evidence type="ECO:0000313" key="1">
    <source>
        <dbReference type="EMBL" id="KAK5979775.1"/>
    </source>
</evidence>